<evidence type="ECO:0000313" key="1">
    <source>
        <dbReference type="EMBL" id="SFV54889.1"/>
    </source>
</evidence>
<proteinExistence type="predicted"/>
<dbReference type="AlphaFoldDB" id="A0A1W1BMX2"/>
<reference evidence="1" key="1">
    <citation type="submission" date="2016-10" db="EMBL/GenBank/DDBJ databases">
        <authorList>
            <person name="de Groot N.N."/>
        </authorList>
    </citation>
    <scope>NUCLEOTIDE SEQUENCE</scope>
</reference>
<organism evidence="1">
    <name type="scientific">hydrothermal vent metagenome</name>
    <dbReference type="NCBI Taxonomy" id="652676"/>
    <lineage>
        <taxon>unclassified sequences</taxon>
        <taxon>metagenomes</taxon>
        <taxon>ecological metagenomes</taxon>
    </lineage>
</organism>
<sequence length="44" mass="4873">MRQNRTDIFHKIIIASLCCIALTGCGHKTNPIYVPSNIISVDSK</sequence>
<dbReference type="EMBL" id="FPHG01000027">
    <property type="protein sequence ID" value="SFV54889.1"/>
    <property type="molecule type" value="Genomic_DNA"/>
</dbReference>
<dbReference type="PROSITE" id="PS51257">
    <property type="entry name" value="PROKAR_LIPOPROTEIN"/>
    <property type="match status" value="1"/>
</dbReference>
<protein>
    <recommendedName>
        <fullName evidence="2">Lipoprotein</fullName>
    </recommendedName>
</protein>
<evidence type="ECO:0008006" key="2">
    <source>
        <dbReference type="Google" id="ProtNLM"/>
    </source>
</evidence>
<name>A0A1W1BMX2_9ZZZZ</name>
<gene>
    <name evidence="1" type="ORF">MNB_SV-9-8</name>
</gene>
<accession>A0A1W1BMX2</accession>